<accession>A0A1F7WNB8</accession>
<comment type="caution">
    <text evidence="1">The sequence shown here is derived from an EMBL/GenBank/DDBJ whole genome shotgun (WGS) entry which is preliminary data.</text>
</comment>
<proteinExistence type="predicted"/>
<evidence type="ECO:0000313" key="1">
    <source>
        <dbReference type="EMBL" id="OGM04334.1"/>
    </source>
</evidence>
<dbReference type="Proteomes" id="UP000178735">
    <property type="component" value="Unassembled WGS sequence"/>
</dbReference>
<evidence type="ECO:0008006" key="3">
    <source>
        <dbReference type="Google" id="ProtNLM"/>
    </source>
</evidence>
<evidence type="ECO:0000313" key="2">
    <source>
        <dbReference type="Proteomes" id="UP000178735"/>
    </source>
</evidence>
<organism evidence="1 2">
    <name type="scientific">Candidatus Wallbacteria bacterium GWC2_49_35</name>
    <dbReference type="NCBI Taxonomy" id="1817813"/>
    <lineage>
        <taxon>Bacteria</taxon>
        <taxon>Candidatus Walliibacteriota</taxon>
    </lineage>
</organism>
<sequence>MKFKLTLLLNDISHIQKMECVRPLGAPGEFELVMPENAAASGPEGRVTVAGLLAFLGIDPEKDVIFVIINKKITFADVELHDLDHVELLAAVDGG</sequence>
<dbReference type="Pfam" id="PF02597">
    <property type="entry name" value="ThiS"/>
    <property type="match status" value="1"/>
</dbReference>
<dbReference type="InterPro" id="IPR016155">
    <property type="entry name" value="Mopterin_synth/thiamin_S_b"/>
</dbReference>
<name>A0A1F7WNB8_9BACT</name>
<dbReference type="InterPro" id="IPR003749">
    <property type="entry name" value="ThiS/MoaD-like"/>
</dbReference>
<dbReference type="SUPFAM" id="SSF54285">
    <property type="entry name" value="MoaD/ThiS"/>
    <property type="match status" value="1"/>
</dbReference>
<dbReference type="EMBL" id="MGFH01000146">
    <property type="protein sequence ID" value="OGM04334.1"/>
    <property type="molecule type" value="Genomic_DNA"/>
</dbReference>
<dbReference type="AlphaFoldDB" id="A0A1F7WNB8"/>
<protein>
    <recommendedName>
        <fullName evidence="3">Thiamine biosynthesis protein ThiS</fullName>
    </recommendedName>
</protein>
<gene>
    <name evidence="1" type="ORF">A2008_04690</name>
</gene>
<reference evidence="1 2" key="1">
    <citation type="journal article" date="2016" name="Nat. Commun.">
        <title>Thousands of microbial genomes shed light on interconnected biogeochemical processes in an aquifer system.</title>
        <authorList>
            <person name="Anantharaman K."/>
            <person name="Brown C.T."/>
            <person name="Hug L.A."/>
            <person name="Sharon I."/>
            <person name="Castelle C.J."/>
            <person name="Probst A.J."/>
            <person name="Thomas B.C."/>
            <person name="Singh A."/>
            <person name="Wilkins M.J."/>
            <person name="Karaoz U."/>
            <person name="Brodie E.L."/>
            <person name="Williams K.H."/>
            <person name="Hubbard S.S."/>
            <person name="Banfield J.F."/>
        </authorList>
    </citation>
    <scope>NUCLEOTIDE SEQUENCE [LARGE SCALE GENOMIC DNA]</scope>
</reference>